<sequence>LVSLRLSPGADTLPSDLLQSQYDSWLSLVDHLNIKAFVNLTLADSVRHGVQQLLFISGLGGMRPNTLVLGFYDDSPPEDTLLDQDQQQRKMLFHFRLVRGSGDVGGKVMGPQEYVA</sequence>
<keyword evidence="3" id="KW-1133">Transmembrane helix</keyword>
<keyword evidence="7" id="KW-1185">Reference proteome</keyword>
<accession>A0A9Q0IMR8</accession>
<comment type="caution">
    <text evidence="6">The sequence shown here is derived from an EMBL/GenBank/DDBJ whole genome shotgun (WGS) entry which is preliminary data.</text>
</comment>
<evidence type="ECO:0000256" key="3">
    <source>
        <dbReference type="ARBA" id="ARBA00022989"/>
    </source>
</evidence>
<evidence type="ECO:0000313" key="7">
    <source>
        <dbReference type="Proteomes" id="UP001148018"/>
    </source>
</evidence>
<dbReference type="PANTHER" id="PTHR11827:SF96">
    <property type="entry name" value="SOLUTE CARRIER FAMILY 12 MEMBER 9"/>
    <property type="match status" value="1"/>
</dbReference>
<dbReference type="InterPro" id="IPR004842">
    <property type="entry name" value="SLC12A_fam"/>
</dbReference>
<evidence type="ECO:0000256" key="4">
    <source>
        <dbReference type="ARBA" id="ARBA00023136"/>
    </source>
</evidence>
<organism evidence="6 7">
    <name type="scientific">Muraenolepis orangiensis</name>
    <name type="common">Patagonian moray cod</name>
    <dbReference type="NCBI Taxonomy" id="630683"/>
    <lineage>
        <taxon>Eukaryota</taxon>
        <taxon>Metazoa</taxon>
        <taxon>Chordata</taxon>
        <taxon>Craniata</taxon>
        <taxon>Vertebrata</taxon>
        <taxon>Euteleostomi</taxon>
        <taxon>Actinopterygii</taxon>
        <taxon>Neopterygii</taxon>
        <taxon>Teleostei</taxon>
        <taxon>Neoteleostei</taxon>
        <taxon>Acanthomorphata</taxon>
        <taxon>Zeiogadaria</taxon>
        <taxon>Gadariae</taxon>
        <taxon>Gadiformes</taxon>
        <taxon>Muraenolepidoidei</taxon>
        <taxon>Muraenolepididae</taxon>
        <taxon>Muraenolepis</taxon>
    </lineage>
</organism>
<dbReference type="GO" id="GO:0015379">
    <property type="term" value="F:potassium:chloride symporter activity"/>
    <property type="evidence" value="ECO:0007669"/>
    <property type="project" value="TreeGrafter"/>
</dbReference>
<feature type="non-terminal residue" evidence="6">
    <location>
        <position position="116"/>
    </location>
</feature>
<dbReference type="PANTHER" id="PTHR11827">
    <property type="entry name" value="SOLUTE CARRIER FAMILY 12, CATION COTRANSPORTERS"/>
    <property type="match status" value="1"/>
</dbReference>
<keyword evidence="2" id="KW-0812">Transmembrane</keyword>
<dbReference type="AlphaFoldDB" id="A0A9Q0IMR8"/>
<proteinExistence type="predicted"/>
<dbReference type="EMBL" id="JANIIK010000044">
    <property type="protein sequence ID" value="KAJ3603955.1"/>
    <property type="molecule type" value="Genomic_DNA"/>
</dbReference>
<name>A0A9Q0IMR8_9TELE</name>
<dbReference type="GO" id="GO:0016020">
    <property type="term" value="C:membrane"/>
    <property type="evidence" value="ECO:0007669"/>
    <property type="project" value="UniProtKB-SubCell"/>
</dbReference>
<comment type="subcellular location">
    <subcellularLocation>
        <location evidence="1">Membrane</location>
        <topology evidence="1">Multi-pass membrane protein</topology>
    </subcellularLocation>
</comment>
<dbReference type="GO" id="GO:0006884">
    <property type="term" value="P:cell volume homeostasis"/>
    <property type="evidence" value="ECO:0007669"/>
    <property type="project" value="TreeGrafter"/>
</dbReference>
<feature type="non-terminal residue" evidence="6">
    <location>
        <position position="1"/>
    </location>
</feature>
<dbReference type="GO" id="GO:0055064">
    <property type="term" value="P:chloride ion homeostasis"/>
    <property type="evidence" value="ECO:0007669"/>
    <property type="project" value="TreeGrafter"/>
</dbReference>
<feature type="domain" description="SLC12A transporter C-terminal" evidence="5">
    <location>
        <begin position="18"/>
        <end position="74"/>
    </location>
</feature>
<reference evidence="6" key="1">
    <citation type="submission" date="2022-07" db="EMBL/GenBank/DDBJ databases">
        <title>Chromosome-level genome of Muraenolepis orangiensis.</title>
        <authorList>
            <person name="Kim J."/>
        </authorList>
    </citation>
    <scope>NUCLEOTIDE SEQUENCE</scope>
    <source>
        <strain evidence="6">KU_S4_2022</strain>
        <tissue evidence="6">Muscle</tissue>
    </source>
</reference>
<dbReference type="Pfam" id="PF03522">
    <property type="entry name" value="SLC12"/>
    <property type="match status" value="1"/>
</dbReference>
<protein>
    <recommendedName>
        <fullName evidence="5">SLC12A transporter C-terminal domain-containing protein</fullName>
    </recommendedName>
</protein>
<evidence type="ECO:0000313" key="6">
    <source>
        <dbReference type="EMBL" id="KAJ3603955.1"/>
    </source>
</evidence>
<dbReference type="OrthoDB" id="2020542at2759"/>
<dbReference type="GO" id="GO:0055075">
    <property type="term" value="P:potassium ion homeostasis"/>
    <property type="evidence" value="ECO:0007669"/>
    <property type="project" value="TreeGrafter"/>
</dbReference>
<keyword evidence="4" id="KW-0472">Membrane</keyword>
<evidence type="ECO:0000259" key="5">
    <source>
        <dbReference type="Pfam" id="PF03522"/>
    </source>
</evidence>
<gene>
    <name evidence="6" type="ORF">NHX12_028696</name>
</gene>
<dbReference type="Proteomes" id="UP001148018">
    <property type="component" value="Unassembled WGS sequence"/>
</dbReference>
<evidence type="ECO:0000256" key="1">
    <source>
        <dbReference type="ARBA" id="ARBA00004141"/>
    </source>
</evidence>
<dbReference type="InterPro" id="IPR018491">
    <property type="entry name" value="SLC12_C"/>
</dbReference>
<evidence type="ECO:0000256" key="2">
    <source>
        <dbReference type="ARBA" id="ARBA00022692"/>
    </source>
</evidence>